<dbReference type="OrthoDB" id="417697at2759"/>
<sequence length="283" mass="31656">MTSSTFKDIYSLPRDNIESARLENQHRQIIKNTGFVLHPRIVLPENAHIADVATGTGIWMKDVAATAPSTCSFTGFDLSDAQFPPANERDGRAFKLLNILRPVPEQLQGTFDVVHTRYLICALTSKDWPIVAQNLLKLLKPGGYLQWFESDFPQMSAIQSDPQVGREATSAMLNAFMALQRDHDVANIDAVDPGLRQSVEEAGYEDIREDVIASDHAAETRKDHSIVGLQAVTGGTLLEIKKRGSWMHDEKWVDDMYHKALEEAEGGTYIRWDMHVVTARKPA</sequence>
<dbReference type="Pfam" id="PF13489">
    <property type="entry name" value="Methyltransf_23"/>
    <property type="match status" value="1"/>
</dbReference>
<gene>
    <name evidence="1" type="ORF">DOTSEDRAFT_69567</name>
</gene>
<dbReference type="HOGENOM" id="CLU_010595_9_1_1"/>
<dbReference type="EMBL" id="KB446536">
    <property type="protein sequence ID" value="EME47650.1"/>
    <property type="molecule type" value="Genomic_DNA"/>
</dbReference>
<evidence type="ECO:0000313" key="1">
    <source>
        <dbReference type="EMBL" id="EME47650.1"/>
    </source>
</evidence>
<organism evidence="1 2">
    <name type="scientific">Dothistroma septosporum (strain NZE10 / CBS 128990)</name>
    <name type="common">Red band needle blight fungus</name>
    <name type="synonym">Mycosphaerella pini</name>
    <dbReference type="NCBI Taxonomy" id="675120"/>
    <lineage>
        <taxon>Eukaryota</taxon>
        <taxon>Fungi</taxon>
        <taxon>Dikarya</taxon>
        <taxon>Ascomycota</taxon>
        <taxon>Pezizomycotina</taxon>
        <taxon>Dothideomycetes</taxon>
        <taxon>Dothideomycetidae</taxon>
        <taxon>Mycosphaerellales</taxon>
        <taxon>Mycosphaerellaceae</taxon>
        <taxon>Dothistroma</taxon>
    </lineage>
</organism>
<protein>
    <recommendedName>
        <fullName evidence="3">Methyltransferase domain-containing protein</fullName>
    </recommendedName>
</protein>
<dbReference type="CDD" id="cd02440">
    <property type="entry name" value="AdoMet_MTases"/>
    <property type="match status" value="1"/>
</dbReference>
<dbReference type="OMA" id="AMQWEEC"/>
<dbReference type="AlphaFoldDB" id="N1PZ61"/>
<dbReference type="STRING" id="675120.N1PZ61"/>
<accession>N1PZ61</accession>
<proteinExistence type="predicted"/>
<dbReference type="SUPFAM" id="SSF53335">
    <property type="entry name" value="S-adenosyl-L-methionine-dependent methyltransferases"/>
    <property type="match status" value="1"/>
</dbReference>
<evidence type="ECO:0000313" key="2">
    <source>
        <dbReference type="Proteomes" id="UP000016933"/>
    </source>
</evidence>
<name>N1PZ61_DOTSN</name>
<dbReference type="InterPro" id="IPR029063">
    <property type="entry name" value="SAM-dependent_MTases_sf"/>
</dbReference>
<dbReference type="eggNOG" id="ENOG502SNAB">
    <property type="taxonomic scope" value="Eukaryota"/>
</dbReference>
<dbReference type="PANTHER" id="PTHR43591:SF50">
    <property type="entry name" value="METHYLTRANSFERASE DOMAIN-CONTAINING PROTEIN-RELATED"/>
    <property type="match status" value="1"/>
</dbReference>
<evidence type="ECO:0008006" key="3">
    <source>
        <dbReference type="Google" id="ProtNLM"/>
    </source>
</evidence>
<reference evidence="2" key="1">
    <citation type="journal article" date="2012" name="PLoS Genet.">
        <title>The genomes of the fungal plant pathogens Cladosporium fulvum and Dothistroma septosporum reveal adaptation to different hosts and lifestyles but also signatures of common ancestry.</title>
        <authorList>
            <person name="de Wit P.J.G.M."/>
            <person name="van der Burgt A."/>
            <person name="Oekmen B."/>
            <person name="Stergiopoulos I."/>
            <person name="Abd-Elsalam K.A."/>
            <person name="Aerts A.L."/>
            <person name="Bahkali A.H."/>
            <person name="Beenen H.G."/>
            <person name="Chettri P."/>
            <person name="Cox M.P."/>
            <person name="Datema E."/>
            <person name="de Vries R.P."/>
            <person name="Dhillon B."/>
            <person name="Ganley A.R."/>
            <person name="Griffiths S.A."/>
            <person name="Guo Y."/>
            <person name="Hamelin R.C."/>
            <person name="Henrissat B."/>
            <person name="Kabir M.S."/>
            <person name="Jashni M.K."/>
            <person name="Kema G."/>
            <person name="Klaubauf S."/>
            <person name="Lapidus A."/>
            <person name="Levasseur A."/>
            <person name="Lindquist E."/>
            <person name="Mehrabi R."/>
            <person name="Ohm R.A."/>
            <person name="Owen T.J."/>
            <person name="Salamov A."/>
            <person name="Schwelm A."/>
            <person name="Schijlen E."/>
            <person name="Sun H."/>
            <person name="van den Burg H.A."/>
            <person name="van Ham R.C.H.J."/>
            <person name="Zhang S."/>
            <person name="Goodwin S.B."/>
            <person name="Grigoriev I.V."/>
            <person name="Collemare J."/>
            <person name="Bradshaw R.E."/>
        </authorList>
    </citation>
    <scope>NUCLEOTIDE SEQUENCE [LARGE SCALE GENOMIC DNA]</scope>
    <source>
        <strain evidence="2">NZE10 / CBS 128990</strain>
    </source>
</reference>
<keyword evidence="2" id="KW-1185">Reference proteome</keyword>
<dbReference type="Gene3D" id="3.40.50.150">
    <property type="entry name" value="Vaccinia Virus protein VP39"/>
    <property type="match status" value="1"/>
</dbReference>
<reference evidence="1 2" key="2">
    <citation type="journal article" date="2012" name="PLoS Pathog.">
        <title>Diverse lifestyles and strategies of plant pathogenesis encoded in the genomes of eighteen Dothideomycetes fungi.</title>
        <authorList>
            <person name="Ohm R.A."/>
            <person name="Feau N."/>
            <person name="Henrissat B."/>
            <person name="Schoch C.L."/>
            <person name="Horwitz B.A."/>
            <person name="Barry K.W."/>
            <person name="Condon B.J."/>
            <person name="Copeland A.C."/>
            <person name="Dhillon B."/>
            <person name="Glaser F."/>
            <person name="Hesse C.N."/>
            <person name="Kosti I."/>
            <person name="LaButti K."/>
            <person name="Lindquist E.A."/>
            <person name="Lucas S."/>
            <person name="Salamov A.A."/>
            <person name="Bradshaw R.E."/>
            <person name="Ciuffetti L."/>
            <person name="Hamelin R.C."/>
            <person name="Kema G.H.J."/>
            <person name="Lawrence C."/>
            <person name="Scott J.A."/>
            <person name="Spatafora J.W."/>
            <person name="Turgeon B.G."/>
            <person name="de Wit P.J.G.M."/>
            <person name="Zhong S."/>
            <person name="Goodwin S.B."/>
            <person name="Grigoriev I.V."/>
        </authorList>
    </citation>
    <scope>NUCLEOTIDE SEQUENCE [LARGE SCALE GENOMIC DNA]</scope>
    <source>
        <strain evidence="2">NZE10 / CBS 128990</strain>
    </source>
</reference>
<dbReference type="Proteomes" id="UP000016933">
    <property type="component" value="Unassembled WGS sequence"/>
</dbReference>
<dbReference type="PANTHER" id="PTHR43591">
    <property type="entry name" value="METHYLTRANSFERASE"/>
    <property type="match status" value="1"/>
</dbReference>